<evidence type="ECO:0000256" key="7">
    <source>
        <dbReference type="SAM" id="MobiDB-lite"/>
    </source>
</evidence>
<protein>
    <recommendedName>
        <fullName evidence="4">Mitochondrial division protein 1</fullName>
    </recommendedName>
</protein>
<feature type="compositionally biased region" description="Basic and acidic residues" evidence="7">
    <location>
        <begin position="9"/>
        <end position="23"/>
    </location>
</feature>
<dbReference type="InterPro" id="IPR027417">
    <property type="entry name" value="P-loop_NTPase"/>
</dbReference>
<dbReference type="PROSITE" id="PS50082">
    <property type="entry name" value="WD_REPEATS_2"/>
    <property type="match status" value="9"/>
</dbReference>
<evidence type="ECO:0000256" key="4">
    <source>
        <dbReference type="ARBA" id="ARBA00039789"/>
    </source>
</evidence>
<comment type="similarity">
    <text evidence="3">Belongs to the WD repeat MDV1/CAF4 family.</text>
</comment>
<feature type="repeat" description="WD" evidence="6">
    <location>
        <begin position="1068"/>
        <end position="1109"/>
    </location>
</feature>
<dbReference type="EMBL" id="WIWS01000016">
    <property type="protein sequence ID" value="KAF3225112.1"/>
    <property type="molecule type" value="Genomic_DNA"/>
</dbReference>
<dbReference type="InterPro" id="IPR001680">
    <property type="entry name" value="WD40_rpt"/>
</dbReference>
<comment type="caution">
    <text evidence="9">The sequence shown here is derived from an EMBL/GenBank/DDBJ whole genome shotgun (WGS) entry which is preliminary data.</text>
</comment>
<feature type="repeat" description="WD" evidence="6">
    <location>
        <begin position="1151"/>
        <end position="1192"/>
    </location>
</feature>
<evidence type="ECO:0000256" key="3">
    <source>
        <dbReference type="ARBA" id="ARBA00038415"/>
    </source>
</evidence>
<feature type="repeat" description="WD" evidence="6">
    <location>
        <begin position="1025"/>
        <end position="1059"/>
    </location>
</feature>
<comment type="function">
    <text evidence="5">Involved in mitochondrial fission. Acts as an adapter protein required to form mitochondrial fission complexes. Formation of these complexes is required to promote constriction and fission of the mitochondrial compartment at a late step in mitochondrial division.</text>
</comment>
<dbReference type="InterPro" id="IPR020472">
    <property type="entry name" value="WD40_PAC1"/>
</dbReference>
<dbReference type="SMART" id="SM00320">
    <property type="entry name" value="WD40"/>
    <property type="match status" value="11"/>
</dbReference>
<evidence type="ECO:0000256" key="1">
    <source>
        <dbReference type="ARBA" id="ARBA00022574"/>
    </source>
</evidence>
<evidence type="ECO:0000313" key="10">
    <source>
        <dbReference type="Proteomes" id="UP000472727"/>
    </source>
</evidence>
<feature type="repeat" description="WD" evidence="6">
    <location>
        <begin position="984"/>
        <end position="1018"/>
    </location>
</feature>
<dbReference type="Gene3D" id="2.130.10.10">
    <property type="entry name" value="YVTN repeat-like/Quinoprotein amine dehydrogenase"/>
    <property type="match status" value="6"/>
</dbReference>
<keyword evidence="1 6" id="KW-0853">WD repeat</keyword>
<feature type="repeat" description="WD" evidence="6">
    <location>
        <begin position="810"/>
        <end position="851"/>
    </location>
</feature>
<dbReference type="InterPro" id="IPR007111">
    <property type="entry name" value="NACHT_NTPase"/>
</dbReference>
<evidence type="ECO:0000313" key="9">
    <source>
        <dbReference type="EMBL" id="KAF3225112.1"/>
    </source>
</evidence>
<accession>A0A7C8QV35</accession>
<dbReference type="SUPFAM" id="SSF50978">
    <property type="entry name" value="WD40 repeat-like"/>
    <property type="match status" value="1"/>
</dbReference>
<dbReference type="InterPro" id="IPR056884">
    <property type="entry name" value="NPHP3-like_N"/>
</dbReference>
<evidence type="ECO:0000256" key="6">
    <source>
        <dbReference type="PROSITE-ProRule" id="PRU00221"/>
    </source>
</evidence>
<proteinExistence type="inferred from homology"/>
<dbReference type="PROSITE" id="PS00678">
    <property type="entry name" value="WD_REPEATS_1"/>
    <property type="match status" value="3"/>
</dbReference>
<reference evidence="9 10" key="1">
    <citation type="submission" date="2019-06" db="EMBL/GenBank/DDBJ databases">
        <authorList>
            <person name="Palmer J.M."/>
        </authorList>
    </citation>
    <scope>NUCLEOTIDE SEQUENCE [LARGE SCALE GENOMIC DNA]</scope>
    <source>
        <strain evidence="9 10">TWF106</strain>
    </source>
</reference>
<dbReference type="CDD" id="cd00200">
    <property type="entry name" value="WD40"/>
    <property type="match status" value="2"/>
</dbReference>
<organism evidence="9 10">
    <name type="scientific">Orbilia oligospora</name>
    <name type="common">Nematode-trapping fungus</name>
    <name type="synonym">Arthrobotrys oligospora</name>
    <dbReference type="NCBI Taxonomy" id="2813651"/>
    <lineage>
        <taxon>Eukaryota</taxon>
        <taxon>Fungi</taxon>
        <taxon>Dikarya</taxon>
        <taxon>Ascomycota</taxon>
        <taxon>Pezizomycotina</taxon>
        <taxon>Orbiliomycetes</taxon>
        <taxon>Orbiliales</taxon>
        <taxon>Orbiliaceae</taxon>
        <taxon>Orbilia</taxon>
    </lineage>
</organism>
<dbReference type="PROSITE" id="PS50294">
    <property type="entry name" value="WD_REPEATS_REGION"/>
    <property type="match status" value="9"/>
</dbReference>
<dbReference type="FunFam" id="3.40.50.300:FF:001638">
    <property type="entry name" value="NACHT and WD40 domain protein"/>
    <property type="match status" value="1"/>
</dbReference>
<dbReference type="Pfam" id="PF24883">
    <property type="entry name" value="NPHP3_N"/>
    <property type="match status" value="1"/>
</dbReference>
<evidence type="ECO:0000256" key="5">
    <source>
        <dbReference type="ARBA" id="ARBA00043913"/>
    </source>
</evidence>
<feature type="region of interest" description="Disordered" evidence="7">
    <location>
        <begin position="1"/>
        <end position="23"/>
    </location>
</feature>
<dbReference type="InterPro" id="IPR011047">
    <property type="entry name" value="Quinoprotein_ADH-like_sf"/>
</dbReference>
<keyword evidence="2" id="KW-0677">Repeat</keyword>
<feature type="repeat" description="WD" evidence="6">
    <location>
        <begin position="898"/>
        <end position="939"/>
    </location>
</feature>
<name>A0A7C8QV35_ORBOL</name>
<dbReference type="PRINTS" id="PR00320">
    <property type="entry name" value="GPROTEINBRPT"/>
</dbReference>
<feature type="repeat" description="WD" evidence="6">
    <location>
        <begin position="669"/>
        <end position="710"/>
    </location>
</feature>
<evidence type="ECO:0000256" key="2">
    <source>
        <dbReference type="ARBA" id="ARBA00022737"/>
    </source>
</evidence>
<dbReference type="GO" id="GO:1990234">
    <property type="term" value="C:transferase complex"/>
    <property type="evidence" value="ECO:0007669"/>
    <property type="project" value="UniProtKB-ARBA"/>
</dbReference>
<dbReference type="Pfam" id="PF00400">
    <property type="entry name" value="WD40"/>
    <property type="match status" value="9"/>
</dbReference>
<dbReference type="InterPro" id="IPR036322">
    <property type="entry name" value="WD40_repeat_dom_sf"/>
</dbReference>
<feature type="repeat" description="WD" evidence="6">
    <location>
        <begin position="1110"/>
        <end position="1140"/>
    </location>
</feature>
<sequence length="1302" mass="144328">MESFKRQRRDSDDLADIRPEKRPVFDQQYVSQSSFRGQGLQQSGSGTINVGGNLNIGNEFDRTQNANCLADLRVTDPSDDKTRIESMKGGLLADSYSWICEHADFKRWRNDEDSRLLWIKGDPGKGKTMLLCGIVNELEKMRKSSSMDDNENISFFFCRATEEHINNATAVLRGLIWLLVAKQQTELISYVREEYDRAGRELFKGVNTWFTLSSIFTKILKDRSLKRTYLIIDALDECTTDLSQLLEFIVLNSSQDSSSRVKWVISSRNWPTIEKDLSDATDKVRLCLELNQESISEAVEIYIRSKVDELAKRNGYQNDKDTKECIRSYLSSNANGTFLWVSLVCKKLYKISRRNVRKHLTLEEFPPGLDEFYSRMIQNLTDLEDSELCKNVLAVLCIVHRPITLKELETLVDVSGVSDDDELREIIESCGGSFLTLQGNIISFVHQSAKDYLMKEESIKIIFPEGRIENQQETLVLQSITAMSNVLQRDIYNLQELGRSIEDIERISSDPLEAIRYACSYWVDHLCEVKCDDDNDGNGESDILSDGGEVHQFLTEHFLHWLEALSLMKSIAGVAAKLTRLLKKFTSESAISRSEMQIEIKNLVSDARRFIMSNRHILEHNPLQLYSSALIFSPINSAIRALFLEQEIDWITTTPAVEANWGACIQTHYGDVSAAVESIAFSRDSAYIASGDSEGNVKIWDVESGTCVKELTIASGGALWDGKRQVIFVSSGLRIAFNCNSSKTNFEIWDAITSAYYTLQLVLQGEASEGIEAICLLKDGKRVALGLENGLIEIWDCNPKIPASNRIRRLKGHTESVDSMSLSNDGLQLASASQDNTIKIWNTATGNCTKTLDVELYWRSPIAFSNNGKRIAFASADSSCLKVWDTTSDPSAHIYQTLHGHSDKITSISFSKDDKRIASGSFDNIVKISDTTSGILLQTLLGHTDPIQAVAFSDDGALVASGSNDNTIRIWESDSPALDEISDDHMHTSSVTAIAFSKDGEQIASGSSDMTIKIWSISGAFIQALHGHSSTVRSIAFSQDGGRIVSGSADNAAKIWDISGTGSCIQTLEGHTSSVQSVAFSNDGERIVTGSYDKTVKIWNVSCGTCIQTLSVHNDAVSCVAFSNDDELVVSGSDDNTIKICDMSGTCLQTLNGDTGVIRSVAISNDDKLIAAGSFGGVIKVWDLESGECLKTCEINRQVGGLTFGITNSHVLCNAGIIPLDISPNLDEDSDATTTDFHLRGYGLSKDRDWITWNGKDVLWLPVEYRSEYDDEYIVSEDAIAIGCQSGRVLILTFSSSIFPLQ</sequence>
<dbReference type="PROSITE" id="PS50837">
    <property type="entry name" value="NACHT"/>
    <property type="match status" value="1"/>
</dbReference>
<dbReference type="SUPFAM" id="SSF50998">
    <property type="entry name" value="Quinoprotein alcohol dehydrogenase-like"/>
    <property type="match status" value="1"/>
</dbReference>
<dbReference type="InterPro" id="IPR015943">
    <property type="entry name" value="WD40/YVTN_repeat-like_dom_sf"/>
</dbReference>
<dbReference type="Proteomes" id="UP000472727">
    <property type="component" value="Unassembled WGS sequence"/>
</dbReference>
<feature type="repeat" description="WD" evidence="6">
    <location>
        <begin position="940"/>
        <end position="972"/>
    </location>
</feature>
<feature type="domain" description="NACHT" evidence="8">
    <location>
        <begin position="115"/>
        <end position="345"/>
    </location>
</feature>
<dbReference type="SUPFAM" id="SSF52540">
    <property type="entry name" value="P-loop containing nucleoside triphosphate hydrolases"/>
    <property type="match status" value="1"/>
</dbReference>
<dbReference type="Gene3D" id="3.40.50.300">
    <property type="entry name" value="P-loop containing nucleotide triphosphate hydrolases"/>
    <property type="match status" value="1"/>
</dbReference>
<gene>
    <name evidence="9" type="ORF">TWF106_002990</name>
</gene>
<dbReference type="PANTHER" id="PTHR22847">
    <property type="entry name" value="WD40 REPEAT PROTEIN"/>
    <property type="match status" value="1"/>
</dbReference>
<evidence type="ECO:0000259" key="8">
    <source>
        <dbReference type="PROSITE" id="PS50837"/>
    </source>
</evidence>
<dbReference type="InterPro" id="IPR019775">
    <property type="entry name" value="WD40_repeat_CS"/>
</dbReference>
<dbReference type="PANTHER" id="PTHR22847:SF637">
    <property type="entry name" value="WD REPEAT DOMAIN 5B"/>
    <property type="match status" value="1"/>
</dbReference>